<name>A0A3N0G483_9GAMM</name>
<evidence type="ECO:0000313" key="2">
    <source>
        <dbReference type="Proteomes" id="UP000276061"/>
    </source>
</evidence>
<accession>A0A3N0G483</accession>
<protein>
    <submittedName>
        <fullName evidence="1">Uncharacterized protein</fullName>
    </submittedName>
</protein>
<dbReference type="EMBL" id="RJLR01000013">
    <property type="protein sequence ID" value="RNM07264.1"/>
    <property type="molecule type" value="Genomic_DNA"/>
</dbReference>
<proteinExistence type="predicted"/>
<comment type="caution">
    <text evidence="1">The sequence shown here is derived from an EMBL/GenBank/DDBJ whole genome shotgun (WGS) entry which is preliminary data.</text>
</comment>
<gene>
    <name evidence="1" type="ORF">EF878_07750</name>
</gene>
<dbReference type="Proteomes" id="UP000276061">
    <property type="component" value="Unassembled WGS sequence"/>
</dbReference>
<evidence type="ECO:0000313" key="1">
    <source>
        <dbReference type="EMBL" id="RNM07264.1"/>
    </source>
</evidence>
<reference evidence="1 2" key="1">
    <citation type="submission" date="2018-11" db="EMBL/GenBank/DDBJ databases">
        <title>Characterization of surface water Dickeya isolates.</title>
        <authorList>
            <person name="Van Gijsegem F."/>
            <person name="Pedron J."/>
        </authorList>
    </citation>
    <scope>NUCLEOTIDE SEQUENCE [LARGE SCALE GENOMIC DNA]</scope>
    <source>
        <strain evidence="1 2">FVG1-MFV-O17</strain>
    </source>
</reference>
<organism evidence="1 2">
    <name type="scientific">Dickeya undicola</name>
    <dbReference type="NCBI Taxonomy" id="1577887"/>
    <lineage>
        <taxon>Bacteria</taxon>
        <taxon>Pseudomonadati</taxon>
        <taxon>Pseudomonadota</taxon>
        <taxon>Gammaproteobacteria</taxon>
        <taxon>Enterobacterales</taxon>
        <taxon>Pectobacteriaceae</taxon>
        <taxon>Dickeya</taxon>
    </lineage>
</organism>
<sequence>MKVTLIKRLFITDCSLIHFKFSRFLSINENLSTIRVRVDGSVYQPDMQYPIPDVITHSILEKRNAAQQDTDHFLLFPLSKTMI</sequence>
<dbReference type="AlphaFoldDB" id="A0A3N0G483"/>